<dbReference type="AlphaFoldDB" id="A0A8X7BG48"/>
<protein>
    <submittedName>
        <fullName evidence="1">Uncharacterized protein</fullName>
    </submittedName>
</protein>
<accession>A0A8X7BG48</accession>
<evidence type="ECO:0000313" key="2">
    <source>
        <dbReference type="Proteomes" id="UP000887159"/>
    </source>
</evidence>
<dbReference type="Proteomes" id="UP000887159">
    <property type="component" value="Unassembled WGS sequence"/>
</dbReference>
<organism evidence="1 2">
    <name type="scientific">Trichonephila clavipes</name>
    <name type="common">Golden silk orbweaver</name>
    <name type="synonym">Nephila clavipes</name>
    <dbReference type="NCBI Taxonomy" id="2585209"/>
    <lineage>
        <taxon>Eukaryota</taxon>
        <taxon>Metazoa</taxon>
        <taxon>Ecdysozoa</taxon>
        <taxon>Arthropoda</taxon>
        <taxon>Chelicerata</taxon>
        <taxon>Arachnida</taxon>
        <taxon>Araneae</taxon>
        <taxon>Araneomorphae</taxon>
        <taxon>Entelegynae</taxon>
        <taxon>Araneoidea</taxon>
        <taxon>Nephilidae</taxon>
        <taxon>Trichonephila</taxon>
    </lineage>
</organism>
<gene>
    <name evidence="1" type="ORF">TNCV_4722601</name>
</gene>
<proteinExistence type="predicted"/>
<sequence>MNSKTLRRIQRRILLWVIRGYRTISCESVYAISGFPPIGIAILHNIALRENLSAPSISNYACILSPFFLLHPERNAVNIIQLSDKSTDDFFVICYTDDSKIDG</sequence>
<dbReference type="EMBL" id="BMAU01021387">
    <property type="protein sequence ID" value="GFY29132.1"/>
    <property type="molecule type" value="Genomic_DNA"/>
</dbReference>
<comment type="caution">
    <text evidence="1">The sequence shown here is derived from an EMBL/GenBank/DDBJ whole genome shotgun (WGS) entry which is preliminary data.</text>
</comment>
<reference evidence="1" key="1">
    <citation type="submission" date="2020-08" db="EMBL/GenBank/DDBJ databases">
        <title>Multicomponent nature underlies the extraordinary mechanical properties of spider dragline silk.</title>
        <authorList>
            <person name="Kono N."/>
            <person name="Nakamura H."/>
            <person name="Mori M."/>
            <person name="Yoshida Y."/>
            <person name="Ohtoshi R."/>
            <person name="Malay A.D."/>
            <person name="Moran D.A.P."/>
            <person name="Tomita M."/>
            <person name="Numata K."/>
            <person name="Arakawa K."/>
        </authorList>
    </citation>
    <scope>NUCLEOTIDE SEQUENCE</scope>
</reference>
<name>A0A8X7BG48_TRICX</name>
<keyword evidence="2" id="KW-1185">Reference proteome</keyword>
<evidence type="ECO:0000313" key="1">
    <source>
        <dbReference type="EMBL" id="GFY29132.1"/>
    </source>
</evidence>